<name>A0A095TGZ5_9GAMM</name>
<dbReference type="EMBL" id="ARXV01000024">
    <property type="protein sequence ID" value="KGD61703.1"/>
    <property type="molecule type" value="Genomic_DNA"/>
</dbReference>
<sequence>MARILIAWLASKVYYERAHEVSINVFGSEFLEEIGFQFWDRYEIAEQMERISKTSFFIVREGAAGKETNTIVLAKNMSREKRRDSDIFNISLHKSFIDAVQKDSVAMLASLMRYKSNDPVFIDTYMRLALSK</sequence>
<reference evidence="1 2" key="1">
    <citation type="submission" date="2012-09" db="EMBL/GenBank/DDBJ databases">
        <title>Genome Sequence of alkane-degrading Bacterium Alcanivorax sp. 19-m-6.</title>
        <authorList>
            <person name="Lai Q."/>
            <person name="Shao Z."/>
        </authorList>
    </citation>
    <scope>NUCLEOTIDE SEQUENCE [LARGE SCALE GENOMIC DNA]</scope>
    <source>
        <strain evidence="1 2">19-m-6</strain>
    </source>
</reference>
<organism evidence="1 2">
    <name type="scientific">Alcanivorax nanhaiticus</name>
    <dbReference type="NCBI Taxonomy" id="1177154"/>
    <lineage>
        <taxon>Bacteria</taxon>
        <taxon>Pseudomonadati</taxon>
        <taxon>Pseudomonadota</taxon>
        <taxon>Gammaproteobacteria</taxon>
        <taxon>Oceanospirillales</taxon>
        <taxon>Alcanivoracaceae</taxon>
        <taxon>Alcanivorax</taxon>
    </lineage>
</organism>
<accession>A0A095TGZ5</accession>
<comment type="caution">
    <text evidence="1">The sequence shown here is derived from an EMBL/GenBank/DDBJ whole genome shotgun (WGS) entry which is preliminary data.</text>
</comment>
<dbReference type="AlphaFoldDB" id="A0A095TGZ5"/>
<evidence type="ECO:0000313" key="1">
    <source>
        <dbReference type="EMBL" id="KGD61703.1"/>
    </source>
</evidence>
<dbReference type="Proteomes" id="UP000029444">
    <property type="component" value="Unassembled WGS sequence"/>
</dbReference>
<evidence type="ECO:0000313" key="2">
    <source>
        <dbReference type="Proteomes" id="UP000029444"/>
    </source>
</evidence>
<keyword evidence="2" id="KW-1185">Reference proteome</keyword>
<protein>
    <submittedName>
        <fullName evidence="1">Uncharacterized protein</fullName>
    </submittedName>
</protein>
<gene>
    <name evidence="1" type="ORF">Y5S_03711</name>
</gene>
<proteinExistence type="predicted"/>